<dbReference type="GO" id="GO:0003729">
    <property type="term" value="F:mRNA binding"/>
    <property type="evidence" value="ECO:0007669"/>
    <property type="project" value="TreeGrafter"/>
</dbReference>
<dbReference type="GO" id="GO:0006406">
    <property type="term" value="P:mRNA export from nucleus"/>
    <property type="evidence" value="ECO:0007669"/>
    <property type="project" value="TreeGrafter"/>
</dbReference>
<keyword evidence="3" id="KW-0539">Nucleus</keyword>
<dbReference type="Proteomes" id="UP000240883">
    <property type="component" value="Unassembled WGS sequence"/>
</dbReference>
<evidence type="ECO:0008006" key="7">
    <source>
        <dbReference type="Google" id="ProtNLM"/>
    </source>
</evidence>
<reference evidence="5 6" key="1">
    <citation type="journal article" date="2018" name="Front. Microbiol.">
        <title>Genome-Wide Analysis of Corynespora cassiicola Leaf Fall Disease Putative Effectors.</title>
        <authorList>
            <person name="Lopez D."/>
            <person name="Ribeiro S."/>
            <person name="Label P."/>
            <person name="Fumanal B."/>
            <person name="Venisse J.S."/>
            <person name="Kohler A."/>
            <person name="de Oliveira R.R."/>
            <person name="Labutti K."/>
            <person name="Lipzen A."/>
            <person name="Lail K."/>
            <person name="Bauer D."/>
            <person name="Ohm R.A."/>
            <person name="Barry K.W."/>
            <person name="Spatafora J."/>
            <person name="Grigoriev I.V."/>
            <person name="Martin F.M."/>
            <person name="Pujade-Renaud V."/>
        </authorList>
    </citation>
    <scope>NUCLEOTIDE SEQUENCE [LARGE SCALE GENOMIC DNA]</scope>
    <source>
        <strain evidence="5 6">Philippines</strain>
    </source>
</reference>
<comment type="similarity">
    <text evidence="2">Belongs to the THOC5 family.</text>
</comment>
<accession>A0A2T2N572</accession>
<gene>
    <name evidence="5" type="ORF">BS50DRAFT_604582</name>
</gene>
<proteinExistence type="inferred from homology"/>
<keyword evidence="4" id="KW-0175">Coiled coil</keyword>
<evidence type="ECO:0000256" key="2">
    <source>
        <dbReference type="ARBA" id="ARBA00008044"/>
    </source>
</evidence>
<comment type="subcellular location">
    <subcellularLocation>
        <location evidence="1">Nucleus</location>
    </subcellularLocation>
</comment>
<evidence type="ECO:0000313" key="5">
    <source>
        <dbReference type="EMBL" id="PSN60597.1"/>
    </source>
</evidence>
<evidence type="ECO:0000256" key="1">
    <source>
        <dbReference type="ARBA" id="ARBA00004123"/>
    </source>
</evidence>
<dbReference type="PANTHER" id="PTHR13375:SF3">
    <property type="entry name" value="THO COMPLEX SUBUNIT 5 HOMOLOG"/>
    <property type="match status" value="1"/>
</dbReference>
<dbReference type="PANTHER" id="PTHR13375">
    <property type="entry name" value="FMS INTERACTING PROTEIN"/>
    <property type="match status" value="1"/>
</dbReference>
<keyword evidence="6" id="KW-1185">Reference proteome</keyword>
<evidence type="ECO:0000313" key="6">
    <source>
        <dbReference type="Proteomes" id="UP000240883"/>
    </source>
</evidence>
<evidence type="ECO:0000256" key="4">
    <source>
        <dbReference type="SAM" id="Coils"/>
    </source>
</evidence>
<dbReference type="InterPro" id="IPR019163">
    <property type="entry name" value="THO_Thoc5"/>
</dbReference>
<name>A0A2T2N572_CORCC</name>
<protein>
    <recommendedName>
        <fullName evidence="7">Fms interacting protein</fullName>
    </recommendedName>
</protein>
<dbReference type="AlphaFoldDB" id="A0A2T2N572"/>
<dbReference type="STRING" id="1448308.A0A2T2N572"/>
<dbReference type="Pfam" id="PF09766">
    <property type="entry name" value="FmiP_Thoc5"/>
    <property type="match status" value="1"/>
</dbReference>
<dbReference type="OrthoDB" id="20582at2759"/>
<sequence>MEVDIPERAAPAADSGPPAELADFILQQKVDSPHNKRALLEIAKMKELMNDVLDYVSSNPRNPNPTTPEEIEQEKQFKLNLAKKEKRISAQVTLIKNFYRKSVLKTREEKAQTAEARAVNDALILDLHNLKYEEQSLRSEIAAAENYDHKYTKLPLISVEEFLELFPEHKNASEHELMTARIEHERAVRVELEERRQEKLKQKQKLIAEVKKGKDDLTKLDGMVESFIEAAEPIKKVLNHE</sequence>
<evidence type="ECO:0000256" key="3">
    <source>
        <dbReference type="ARBA" id="ARBA00023242"/>
    </source>
</evidence>
<organism evidence="5 6">
    <name type="scientific">Corynespora cassiicola Philippines</name>
    <dbReference type="NCBI Taxonomy" id="1448308"/>
    <lineage>
        <taxon>Eukaryota</taxon>
        <taxon>Fungi</taxon>
        <taxon>Dikarya</taxon>
        <taxon>Ascomycota</taxon>
        <taxon>Pezizomycotina</taxon>
        <taxon>Dothideomycetes</taxon>
        <taxon>Pleosporomycetidae</taxon>
        <taxon>Pleosporales</taxon>
        <taxon>Corynesporascaceae</taxon>
        <taxon>Corynespora</taxon>
    </lineage>
</organism>
<dbReference type="GO" id="GO:0000445">
    <property type="term" value="C:THO complex part of transcription export complex"/>
    <property type="evidence" value="ECO:0007669"/>
    <property type="project" value="TreeGrafter"/>
</dbReference>
<dbReference type="EMBL" id="KZ678148">
    <property type="protein sequence ID" value="PSN60597.1"/>
    <property type="molecule type" value="Genomic_DNA"/>
</dbReference>
<feature type="coiled-coil region" evidence="4">
    <location>
        <begin position="182"/>
        <end position="209"/>
    </location>
</feature>